<reference evidence="1" key="1">
    <citation type="submission" date="2014-05" db="EMBL/GenBank/DDBJ databases">
        <title>The transcriptome of the halophilic microalga Tetraselmis sp. GSL018 isolated from the Great Salt Lake, Utah.</title>
        <authorList>
            <person name="Jinkerson R.E."/>
            <person name="D'Adamo S."/>
            <person name="Posewitz M.C."/>
        </authorList>
    </citation>
    <scope>NUCLEOTIDE SEQUENCE</scope>
    <source>
        <strain evidence="1">GSL018</strain>
    </source>
</reference>
<protein>
    <submittedName>
        <fullName evidence="1">Uncharacterized protein</fullName>
    </submittedName>
</protein>
<evidence type="ECO:0000313" key="1">
    <source>
        <dbReference type="EMBL" id="JAC75068.1"/>
    </source>
</evidence>
<feature type="non-terminal residue" evidence="1">
    <location>
        <position position="1"/>
    </location>
</feature>
<name>A0A061RSY5_9CHLO</name>
<gene>
    <name evidence="1" type="ORF">TSPGSL018_24169</name>
</gene>
<proteinExistence type="predicted"/>
<dbReference type="EMBL" id="GBEZ01010631">
    <property type="protein sequence ID" value="JAC75068.1"/>
    <property type="molecule type" value="Transcribed_RNA"/>
</dbReference>
<organism evidence="1">
    <name type="scientific">Tetraselmis sp. GSL018</name>
    <dbReference type="NCBI Taxonomy" id="582737"/>
    <lineage>
        <taxon>Eukaryota</taxon>
        <taxon>Viridiplantae</taxon>
        <taxon>Chlorophyta</taxon>
        <taxon>core chlorophytes</taxon>
        <taxon>Chlorodendrophyceae</taxon>
        <taxon>Chlorodendrales</taxon>
        <taxon>Chlorodendraceae</taxon>
        <taxon>Tetraselmis</taxon>
    </lineage>
</organism>
<accession>A0A061RSY5</accession>
<dbReference type="AlphaFoldDB" id="A0A061RSY5"/>
<sequence length="34" mass="3629">ASLPTHHLSAPDKLVSVATHGLLLFVENYPGWTG</sequence>